<dbReference type="InterPro" id="IPR011650">
    <property type="entry name" value="Peptidase_M20_dimer"/>
</dbReference>
<dbReference type="Gene3D" id="3.40.630.10">
    <property type="entry name" value="Zn peptidases"/>
    <property type="match status" value="2"/>
</dbReference>
<protein>
    <submittedName>
        <fullName evidence="4">Acetylornithine deacetylase/succinyl-diaminopimelate desuccinylase-like protein</fullName>
    </submittedName>
</protein>
<sequence length="379" mass="42046">MNEQLKDMWQYIEDHSGEAYDLLLTLGKIPAPSNHEEQRARFCRDWLEKQGAKGVYIDSAWNVIYPIGCTGDNPVVVFAAHTDVVFPDTEPLPMVVEEGKIKAPGIGDDTANLCALLMCGKYLAQKKILPQNGGMLLVANAGEEGLGNLKGSRQIIKDFGRRLTAFYSLDGYMDGIVNDAVGSKRYKVEILTEGGHSFGKFGNRNAIAYLASLINTLYTLKVPETKTKTTYNVGMISGGTSVNTIAQQAEMLYEFRSDSREDLDFMDRHFHSVIESYRAKMIEVNTTLMGERPCTGAVDEEREKELAEHVSEVIYKHTGSRPKKGPGSTDCNIPLSMGIPSVCFGAVRGGLAHTRQEWIETESLKDGYRIAFEVILSYF</sequence>
<evidence type="ECO:0000256" key="1">
    <source>
        <dbReference type="ARBA" id="ARBA00022723"/>
    </source>
</evidence>
<dbReference type="Pfam" id="PF01546">
    <property type="entry name" value="Peptidase_M20"/>
    <property type="match status" value="1"/>
</dbReference>
<evidence type="ECO:0000313" key="4">
    <source>
        <dbReference type="EMBL" id="PJJ30630.1"/>
    </source>
</evidence>
<dbReference type="PANTHER" id="PTHR43808:SF17">
    <property type="entry name" value="PEPTIDASE M20"/>
    <property type="match status" value="1"/>
</dbReference>
<keyword evidence="1" id="KW-0479">Metal-binding</keyword>
<dbReference type="GO" id="GO:0016787">
    <property type="term" value="F:hydrolase activity"/>
    <property type="evidence" value="ECO:0007669"/>
    <property type="project" value="UniProtKB-KW"/>
</dbReference>
<dbReference type="Pfam" id="PF07687">
    <property type="entry name" value="M20_dimer"/>
    <property type="match status" value="1"/>
</dbReference>
<reference evidence="4 5" key="1">
    <citation type="submission" date="2017-11" db="EMBL/GenBank/DDBJ databases">
        <title>Understudied soil microbes with underappreciated capabilities: Untangling the Clostridium saccharolyticum group.</title>
        <authorList>
            <person name="Leschine S."/>
        </authorList>
    </citation>
    <scope>NUCLEOTIDE SEQUENCE [LARGE SCALE GENOMIC DNA]</scope>
    <source>
        <strain evidence="4 5">18A</strain>
    </source>
</reference>
<dbReference type="InterPro" id="IPR002933">
    <property type="entry name" value="Peptidase_M20"/>
</dbReference>
<dbReference type="Proteomes" id="UP000231092">
    <property type="component" value="Unassembled WGS sequence"/>
</dbReference>
<dbReference type="AlphaFoldDB" id="A0A2M8ZB15"/>
<dbReference type="Gene3D" id="3.30.70.360">
    <property type="match status" value="1"/>
</dbReference>
<dbReference type="SUPFAM" id="SSF55031">
    <property type="entry name" value="Bacterial exopeptidase dimerisation domain"/>
    <property type="match status" value="1"/>
</dbReference>
<organism evidence="4 5">
    <name type="scientific">[Clostridium] celerecrescens 18A</name>
    <dbReference type="NCBI Taxonomy" id="1286362"/>
    <lineage>
        <taxon>Bacteria</taxon>
        <taxon>Bacillati</taxon>
        <taxon>Bacillota</taxon>
        <taxon>Clostridia</taxon>
        <taxon>Lachnospirales</taxon>
        <taxon>Lachnospiraceae</taxon>
        <taxon>Lacrimispora</taxon>
    </lineage>
</organism>
<accession>A0A2M8ZB15</accession>
<dbReference type="EMBL" id="PGET01000001">
    <property type="protein sequence ID" value="PJJ30630.1"/>
    <property type="molecule type" value="Genomic_DNA"/>
</dbReference>
<gene>
    <name evidence="4" type="ORF">H171_4238</name>
</gene>
<dbReference type="InterPro" id="IPR050072">
    <property type="entry name" value="Peptidase_M20A"/>
</dbReference>
<dbReference type="OrthoDB" id="9783294at2"/>
<keyword evidence="2" id="KW-0378">Hydrolase</keyword>
<proteinExistence type="predicted"/>
<comment type="caution">
    <text evidence="4">The sequence shown here is derived from an EMBL/GenBank/DDBJ whole genome shotgun (WGS) entry which is preliminary data.</text>
</comment>
<feature type="domain" description="Peptidase M20 dimerisation" evidence="3">
    <location>
        <begin position="182"/>
        <end position="276"/>
    </location>
</feature>
<name>A0A2M8ZB15_9FIRM</name>
<dbReference type="SUPFAM" id="SSF53187">
    <property type="entry name" value="Zn-dependent exopeptidases"/>
    <property type="match status" value="1"/>
</dbReference>
<dbReference type="PANTHER" id="PTHR43808">
    <property type="entry name" value="ACETYLORNITHINE DEACETYLASE"/>
    <property type="match status" value="1"/>
</dbReference>
<evidence type="ECO:0000313" key="5">
    <source>
        <dbReference type="Proteomes" id="UP000231092"/>
    </source>
</evidence>
<dbReference type="RefSeq" id="WP_100306861.1">
    <property type="nucleotide sequence ID" value="NZ_PGET01000001.1"/>
</dbReference>
<evidence type="ECO:0000256" key="2">
    <source>
        <dbReference type="ARBA" id="ARBA00022801"/>
    </source>
</evidence>
<dbReference type="InterPro" id="IPR036264">
    <property type="entry name" value="Bact_exopeptidase_dim_dom"/>
</dbReference>
<evidence type="ECO:0000259" key="3">
    <source>
        <dbReference type="Pfam" id="PF07687"/>
    </source>
</evidence>
<dbReference type="GO" id="GO:0046872">
    <property type="term" value="F:metal ion binding"/>
    <property type="evidence" value="ECO:0007669"/>
    <property type="project" value="UniProtKB-KW"/>
</dbReference>